<keyword evidence="4 6" id="KW-0472">Membrane</keyword>
<feature type="domain" description="MARVEL" evidence="7">
    <location>
        <begin position="35"/>
        <end position="153"/>
    </location>
</feature>
<comment type="caution">
    <text evidence="8">The sequence shown here is derived from an EMBL/GenBank/DDBJ whole genome shotgun (WGS) entry which is preliminary data.</text>
</comment>
<evidence type="ECO:0000256" key="5">
    <source>
        <dbReference type="SAM" id="MobiDB-lite"/>
    </source>
</evidence>
<evidence type="ECO:0000256" key="2">
    <source>
        <dbReference type="ARBA" id="ARBA00022692"/>
    </source>
</evidence>
<gene>
    <name evidence="8" type="ORF">CLO192961_LOCUS44138</name>
</gene>
<proteinExistence type="predicted"/>
<evidence type="ECO:0000313" key="8">
    <source>
        <dbReference type="EMBL" id="VUC21234.1"/>
    </source>
</evidence>
<evidence type="ECO:0000256" key="3">
    <source>
        <dbReference type="ARBA" id="ARBA00022989"/>
    </source>
</evidence>
<keyword evidence="3 6" id="KW-1133">Transmembrane helix</keyword>
<dbReference type="PANTHER" id="PTHR39608:SF2">
    <property type="entry name" value="MARVEL DOMAIN-CONTAINING PROTEIN"/>
    <property type="match status" value="1"/>
</dbReference>
<dbReference type="Pfam" id="PF01284">
    <property type="entry name" value="MARVEL"/>
    <property type="match status" value="1"/>
</dbReference>
<dbReference type="EMBL" id="CABFNS010000354">
    <property type="protein sequence ID" value="VUC21234.1"/>
    <property type="molecule type" value="Genomic_DNA"/>
</dbReference>
<keyword evidence="2 6" id="KW-0812">Transmembrane</keyword>
<organism evidence="8 9">
    <name type="scientific">Bionectria ochroleuca</name>
    <name type="common">Gliocladium roseum</name>
    <dbReference type="NCBI Taxonomy" id="29856"/>
    <lineage>
        <taxon>Eukaryota</taxon>
        <taxon>Fungi</taxon>
        <taxon>Dikarya</taxon>
        <taxon>Ascomycota</taxon>
        <taxon>Pezizomycotina</taxon>
        <taxon>Sordariomycetes</taxon>
        <taxon>Hypocreomycetidae</taxon>
        <taxon>Hypocreales</taxon>
        <taxon>Bionectriaceae</taxon>
        <taxon>Clonostachys</taxon>
    </lineage>
</organism>
<keyword evidence="9" id="KW-1185">Reference proteome</keyword>
<dbReference type="PANTHER" id="PTHR39608">
    <property type="entry name" value="INTEGRAL MEMBRANE PROTEIN (AFU_ORTHOLOGUE AFUA_5G08640)"/>
    <property type="match status" value="1"/>
</dbReference>
<feature type="transmembrane region" description="Helical" evidence="6">
    <location>
        <begin position="64"/>
        <end position="86"/>
    </location>
</feature>
<accession>A0ABY6TU84</accession>
<dbReference type="Proteomes" id="UP000766486">
    <property type="component" value="Unassembled WGS sequence"/>
</dbReference>
<evidence type="ECO:0000256" key="4">
    <source>
        <dbReference type="ARBA" id="ARBA00023136"/>
    </source>
</evidence>
<feature type="transmembrane region" description="Helical" evidence="6">
    <location>
        <begin position="30"/>
        <end position="52"/>
    </location>
</feature>
<feature type="transmembrane region" description="Helical" evidence="6">
    <location>
        <begin position="136"/>
        <end position="158"/>
    </location>
</feature>
<dbReference type="InterPro" id="IPR008253">
    <property type="entry name" value="Marvel"/>
</dbReference>
<name>A0ABY6TU84_BIOOC</name>
<comment type="subcellular location">
    <subcellularLocation>
        <location evidence="1">Membrane</location>
        <topology evidence="1">Multi-pass membrane protein</topology>
    </subcellularLocation>
</comment>
<sequence>MLFRRSRDRDAAATTTATGRTRRSPLRPLISLNHFMIFVSATIVTGIAAYFIHLEPKPHSTHIIFQEVIAVITLILYAISSILPFISRYRGHFMPVNLILSYLWLTSFIFSTQDWAGGRCSKFSTVAGHCGLKKTMIAFNFLALFFLMCNTVLEGFLLRQERTGAIADHTVEPKHRPDTATTANTTSNVV</sequence>
<feature type="region of interest" description="Disordered" evidence="5">
    <location>
        <begin position="1"/>
        <end position="20"/>
    </location>
</feature>
<feature type="compositionally biased region" description="Basic and acidic residues" evidence="5">
    <location>
        <begin position="1"/>
        <end position="11"/>
    </location>
</feature>
<evidence type="ECO:0000259" key="7">
    <source>
        <dbReference type="Pfam" id="PF01284"/>
    </source>
</evidence>
<protein>
    <recommendedName>
        <fullName evidence="7">MARVEL domain-containing protein</fullName>
    </recommendedName>
</protein>
<reference evidence="8 9" key="1">
    <citation type="submission" date="2019-06" db="EMBL/GenBank/DDBJ databases">
        <authorList>
            <person name="Broberg M."/>
        </authorList>
    </citation>
    <scope>NUCLEOTIDE SEQUENCE [LARGE SCALE GENOMIC DNA]</scope>
</reference>
<evidence type="ECO:0000256" key="1">
    <source>
        <dbReference type="ARBA" id="ARBA00004141"/>
    </source>
</evidence>
<evidence type="ECO:0000256" key="6">
    <source>
        <dbReference type="SAM" id="Phobius"/>
    </source>
</evidence>
<feature type="transmembrane region" description="Helical" evidence="6">
    <location>
        <begin position="98"/>
        <end position="116"/>
    </location>
</feature>
<evidence type="ECO:0000313" key="9">
    <source>
        <dbReference type="Proteomes" id="UP000766486"/>
    </source>
</evidence>